<dbReference type="Proteomes" id="UP000807306">
    <property type="component" value="Unassembled WGS sequence"/>
</dbReference>
<feature type="region of interest" description="Disordered" evidence="1">
    <location>
        <begin position="75"/>
        <end position="118"/>
    </location>
</feature>
<dbReference type="AlphaFoldDB" id="A0A9P6ER76"/>
<accession>A0A9P6ER76</accession>
<evidence type="ECO:0000313" key="3">
    <source>
        <dbReference type="Proteomes" id="UP000807306"/>
    </source>
</evidence>
<feature type="compositionally biased region" description="Low complexity" evidence="1">
    <location>
        <begin position="1"/>
        <end position="26"/>
    </location>
</feature>
<organism evidence="2 3">
    <name type="scientific">Crepidotus variabilis</name>
    <dbReference type="NCBI Taxonomy" id="179855"/>
    <lineage>
        <taxon>Eukaryota</taxon>
        <taxon>Fungi</taxon>
        <taxon>Dikarya</taxon>
        <taxon>Basidiomycota</taxon>
        <taxon>Agaricomycotina</taxon>
        <taxon>Agaricomycetes</taxon>
        <taxon>Agaricomycetidae</taxon>
        <taxon>Agaricales</taxon>
        <taxon>Agaricineae</taxon>
        <taxon>Crepidotaceae</taxon>
        <taxon>Crepidotus</taxon>
    </lineage>
</organism>
<protein>
    <submittedName>
        <fullName evidence="2">Uncharacterized protein</fullName>
    </submittedName>
</protein>
<comment type="caution">
    <text evidence="2">The sequence shown here is derived from an EMBL/GenBank/DDBJ whole genome shotgun (WGS) entry which is preliminary data.</text>
</comment>
<keyword evidence="3" id="KW-1185">Reference proteome</keyword>
<dbReference type="OrthoDB" id="5544050at2759"/>
<reference evidence="2" key="1">
    <citation type="submission" date="2020-11" db="EMBL/GenBank/DDBJ databases">
        <authorList>
            <consortium name="DOE Joint Genome Institute"/>
            <person name="Ahrendt S."/>
            <person name="Riley R."/>
            <person name="Andreopoulos W."/>
            <person name="Labutti K."/>
            <person name="Pangilinan J."/>
            <person name="Ruiz-Duenas F.J."/>
            <person name="Barrasa J.M."/>
            <person name="Sanchez-Garcia M."/>
            <person name="Camarero S."/>
            <person name="Miyauchi S."/>
            <person name="Serrano A."/>
            <person name="Linde D."/>
            <person name="Babiker R."/>
            <person name="Drula E."/>
            <person name="Ayuso-Fernandez I."/>
            <person name="Pacheco R."/>
            <person name="Padilla G."/>
            <person name="Ferreira P."/>
            <person name="Barriuso J."/>
            <person name="Kellner H."/>
            <person name="Castanera R."/>
            <person name="Alfaro M."/>
            <person name="Ramirez L."/>
            <person name="Pisabarro A.G."/>
            <person name="Kuo A."/>
            <person name="Tritt A."/>
            <person name="Lipzen A."/>
            <person name="He G."/>
            <person name="Yan M."/>
            <person name="Ng V."/>
            <person name="Cullen D."/>
            <person name="Martin F."/>
            <person name="Rosso M.-N."/>
            <person name="Henrissat B."/>
            <person name="Hibbett D."/>
            <person name="Martinez A.T."/>
            <person name="Grigoriev I.V."/>
        </authorList>
    </citation>
    <scope>NUCLEOTIDE SEQUENCE</scope>
    <source>
        <strain evidence="2">CBS 506.95</strain>
    </source>
</reference>
<evidence type="ECO:0000313" key="2">
    <source>
        <dbReference type="EMBL" id="KAF9533199.1"/>
    </source>
</evidence>
<sequence>MSNKKSTSPGASGSHSPSISSSAQSRSPPPKLTNVFTDDGSFLDRIRRSMKSLHTYGIQEEEDKKKDQTALERKKNFADRFKNRGKRPALDEDVPIDVEDGGSNTEGDGHKAKKVKLSDAVHKESEKIQASELASITAQEDYQRAVSSYNESLKDKGTGIRPLAK</sequence>
<gene>
    <name evidence="2" type="ORF">CPB83DRAFT_890317</name>
</gene>
<name>A0A9P6ER76_9AGAR</name>
<proteinExistence type="predicted"/>
<feature type="compositionally biased region" description="Acidic residues" evidence="1">
    <location>
        <begin position="91"/>
        <end position="100"/>
    </location>
</feature>
<dbReference type="EMBL" id="MU157829">
    <property type="protein sequence ID" value="KAF9533199.1"/>
    <property type="molecule type" value="Genomic_DNA"/>
</dbReference>
<feature type="region of interest" description="Disordered" evidence="1">
    <location>
        <begin position="1"/>
        <end position="41"/>
    </location>
</feature>
<evidence type="ECO:0000256" key="1">
    <source>
        <dbReference type="SAM" id="MobiDB-lite"/>
    </source>
</evidence>